<sequence length="260" mass="30159">MNCRLCLKKTTFAFREVVMRKHLVSYFLCPDCGALQTEAPYWLDEAYNSAIIDADTGLVARNIFFSEMLSCVLFHIFGAKGKFLDLAGGYGMMTRLMRDRGFDYYWSDPYCENILAKGFGIEDSGCEKFDAVSAFEVLEHTVHPKDFVRESLSRADTFVFTTEIFREPVPDPRDWFYYAFEGGQHIIFFQNRTLSKIADDLSLHYFSNGVLHIFSKKSIAKSVVLLSRTRLRGLYLFWISKRMRSRIMKDHHDLVSRVSC</sequence>
<dbReference type="GO" id="GO:0008168">
    <property type="term" value="F:methyltransferase activity"/>
    <property type="evidence" value="ECO:0007669"/>
    <property type="project" value="UniProtKB-KW"/>
</dbReference>
<keyword evidence="2" id="KW-1185">Reference proteome</keyword>
<evidence type="ECO:0000313" key="1">
    <source>
        <dbReference type="EMBL" id="PNV75817.1"/>
    </source>
</evidence>
<organism evidence="1 2">
    <name type="scientific">Leptospira inadai serovar Lyme</name>
    <dbReference type="NCBI Taxonomy" id="293084"/>
    <lineage>
        <taxon>Bacteria</taxon>
        <taxon>Pseudomonadati</taxon>
        <taxon>Spirochaetota</taxon>
        <taxon>Spirochaetia</taxon>
        <taxon>Leptospirales</taxon>
        <taxon>Leptospiraceae</taxon>
        <taxon>Leptospira</taxon>
    </lineage>
</organism>
<dbReference type="SUPFAM" id="SSF53335">
    <property type="entry name" value="S-adenosyl-L-methionine-dependent methyltransferases"/>
    <property type="match status" value="1"/>
</dbReference>
<gene>
    <name evidence="1" type="ORF">BES34_007250</name>
</gene>
<accession>A0ABX4YKM5</accession>
<dbReference type="InterPro" id="IPR029063">
    <property type="entry name" value="SAM-dependent_MTases_sf"/>
</dbReference>
<dbReference type="GO" id="GO:0032259">
    <property type="term" value="P:methylation"/>
    <property type="evidence" value="ECO:0007669"/>
    <property type="project" value="UniProtKB-KW"/>
</dbReference>
<dbReference type="Proteomes" id="UP000094669">
    <property type="component" value="Unassembled WGS sequence"/>
</dbReference>
<evidence type="ECO:0000313" key="2">
    <source>
        <dbReference type="Proteomes" id="UP000094669"/>
    </source>
</evidence>
<keyword evidence="1" id="KW-0808">Transferase</keyword>
<proteinExistence type="predicted"/>
<protein>
    <submittedName>
        <fullName evidence="1">Methyltransferase type 11</fullName>
    </submittedName>
</protein>
<dbReference type="Gene3D" id="3.40.50.150">
    <property type="entry name" value="Vaccinia Virus protein VP39"/>
    <property type="match status" value="1"/>
</dbReference>
<reference evidence="1" key="1">
    <citation type="submission" date="2018-01" db="EMBL/GenBank/DDBJ databases">
        <title>Genomic characterization of Leptospira inadai serogroup Lyme isolated from captured rat in Brazil and comparative analysis with human reference strain.</title>
        <authorList>
            <person name="Moreno L.Z."/>
            <person name="Loureiro A.P."/>
            <person name="Miraglia F."/>
            <person name="Kremer F.S."/>
            <person name="Eslabao M.R."/>
            <person name="Dellagostin O.A."/>
            <person name="Lilenbaum W."/>
            <person name="Moreno A.M."/>
        </authorList>
    </citation>
    <scope>NUCLEOTIDE SEQUENCE [LARGE SCALE GENOMIC DNA]</scope>
    <source>
        <strain evidence="1">M34/99</strain>
    </source>
</reference>
<dbReference type="Pfam" id="PF13489">
    <property type="entry name" value="Methyltransf_23"/>
    <property type="match status" value="1"/>
</dbReference>
<name>A0ABX4YKM5_9LEPT</name>
<dbReference type="EMBL" id="MCRM02000005">
    <property type="protein sequence ID" value="PNV75817.1"/>
    <property type="molecule type" value="Genomic_DNA"/>
</dbReference>
<comment type="caution">
    <text evidence="1">The sequence shown here is derived from an EMBL/GenBank/DDBJ whole genome shotgun (WGS) entry which is preliminary data.</text>
</comment>
<keyword evidence="1" id="KW-0489">Methyltransferase</keyword>